<accession>A0A197JJS5</accession>
<evidence type="ECO:0000313" key="1">
    <source>
        <dbReference type="EMBL" id="OAQ25462.1"/>
    </source>
</evidence>
<gene>
    <name evidence="1" type="ORF">K457DRAFT_129008</name>
</gene>
<organism evidence="1 2">
    <name type="scientific">Linnemannia elongata AG-77</name>
    <dbReference type="NCBI Taxonomy" id="1314771"/>
    <lineage>
        <taxon>Eukaryota</taxon>
        <taxon>Fungi</taxon>
        <taxon>Fungi incertae sedis</taxon>
        <taxon>Mucoromycota</taxon>
        <taxon>Mortierellomycotina</taxon>
        <taxon>Mortierellomycetes</taxon>
        <taxon>Mortierellales</taxon>
        <taxon>Mortierellaceae</taxon>
        <taxon>Linnemannia</taxon>
    </lineage>
</organism>
<keyword evidence="2" id="KW-1185">Reference proteome</keyword>
<dbReference type="Proteomes" id="UP000078512">
    <property type="component" value="Unassembled WGS sequence"/>
</dbReference>
<dbReference type="OrthoDB" id="10607258at2759"/>
<dbReference type="AlphaFoldDB" id="A0A197JJS5"/>
<proteinExistence type="predicted"/>
<reference evidence="1 2" key="1">
    <citation type="submission" date="2016-05" db="EMBL/GenBank/DDBJ databases">
        <title>Genome sequencing reveals origins of a unique bacterial endosymbiosis in the earliest lineages of terrestrial Fungi.</title>
        <authorList>
            <consortium name="DOE Joint Genome Institute"/>
            <person name="Uehling J."/>
            <person name="Gryganskyi A."/>
            <person name="Hameed K."/>
            <person name="Tschaplinski T."/>
            <person name="Misztal P."/>
            <person name="Wu S."/>
            <person name="Desiro A."/>
            <person name="Vande Pol N."/>
            <person name="Du Z.-Y."/>
            <person name="Zienkiewicz A."/>
            <person name="Zienkiewicz K."/>
            <person name="Morin E."/>
            <person name="Tisserant E."/>
            <person name="Splivallo R."/>
            <person name="Hainaut M."/>
            <person name="Henrissat B."/>
            <person name="Ohm R."/>
            <person name="Kuo A."/>
            <person name="Yan J."/>
            <person name="Lipzen A."/>
            <person name="Nolan M."/>
            <person name="Labutti K."/>
            <person name="Barry K."/>
            <person name="Goldstein A."/>
            <person name="Labbe J."/>
            <person name="Schadt C."/>
            <person name="Tuskan G."/>
            <person name="Grigoriev I."/>
            <person name="Martin F."/>
            <person name="Vilgalys R."/>
            <person name="Bonito G."/>
        </authorList>
    </citation>
    <scope>NUCLEOTIDE SEQUENCE [LARGE SCALE GENOMIC DNA]</scope>
    <source>
        <strain evidence="1 2">AG-77</strain>
    </source>
</reference>
<evidence type="ECO:0008006" key="3">
    <source>
        <dbReference type="Google" id="ProtNLM"/>
    </source>
</evidence>
<sequence length="122" mass="13753">MFHAEFYAAYRAIVDNGENNEHIDLRCDNMGVCLMLFQHTARRPPRYPHVSELLTTLLSWMESKNISMTVSWIPSKFNPADKPSRSALKKKQPPSTDINLMITTAELVCCSFNKMTGGVASS</sequence>
<name>A0A197JJS5_9FUNG</name>
<evidence type="ECO:0000313" key="2">
    <source>
        <dbReference type="Proteomes" id="UP000078512"/>
    </source>
</evidence>
<dbReference type="EMBL" id="KV442078">
    <property type="protein sequence ID" value="OAQ25462.1"/>
    <property type="molecule type" value="Genomic_DNA"/>
</dbReference>
<protein>
    <recommendedName>
        <fullName evidence="3">RNase H type-1 domain-containing protein</fullName>
    </recommendedName>
</protein>